<dbReference type="Proteomes" id="UP001451571">
    <property type="component" value="Chromosome"/>
</dbReference>
<dbReference type="RefSeq" id="WP_342757478.1">
    <property type="nucleotide sequence ID" value="NZ_CP146256.1"/>
</dbReference>
<sequence length="251" mass="28559">MGMEGIIRNIVEFIRAFIPQRIKNETVLKAYEFLRSRSYVPSKRIKSNAKVNRTVLCDPECEILEPDNYIENQYEWKDVQFGSWRKHNMQYSGCEIIATYNALLALGEKVSGRTMVNLISHYEADGAALNGDFGVSPTAIFDYFENRGYDVSITYSKDKAVIDRLGENSDTVIATVYNDRKNIMKEVHTVCITKDADKKYFIHNSYVKDDRNVYIRKGKCGKDEGFDTAQEAAVNVSLDSSIICVIGISRP</sequence>
<gene>
    <name evidence="1" type="ORF">V6984_20630</name>
</gene>
<evidence type="ECO:0000313" key="1">
    <source>
        <dbReference type="EMBL" id="XAH73877.1"/>
    </source>
</evidence>
<evidence type="ECO:0008006" key="3">
    <source>
        <dbReference type="Google" id="ProtNLM"/>
    </source>
</evidence>
<name>A0ABZ3EUH3_9FIRM</name>
<proteinExistence type="predicted"/>
<dbReference type="EMBL" id="CP146256">
    <property type="protein sequence ID" value="XAH73877.1"/>
    <property type="molecule type" value="Genomic_DNA"/>
</dbReference>
<keyword evidence="2" id="KW-1185">Reference proteome</keyword>
<protein>
    <recommendedName>
        <fullName evidence="3">Peptidase C39-like protein</fullName>
    </recommendedName>
</protein>
<evidence type="ECO:0000313" key="2">
    <source>
        <dbReference type="Proteomes" id="UP001451571"/>
    </source>
</evidence>
<accession>A0ABZ3EUH3</accession>
<organism evidence="1 2">
    <name type="scientific">Kineothrix sedimenti</name>
    <dbReference type="NCBI Taxonomy" id="3123317"/>
    <lineage>
        <taxon>Bacteria</taxon>
        <taxon>Bacillati</taxon>
        <taxon>Bacillota</taxon>
        <taxon>Clostridia</taxon>
        <taxon>Lachnospirales</taxon>
        <taxon>Lachnospiraceae</taxon>
        <taxon>Kineothrix</taxon>
    </lineage>
</organism>
<reference evidence="1 2" key="1">
    <citation type="submission" date="2024-02" db="EMBL/GenBank/DDBJ databases">
        <title>Bacterial strain from lacustrine sediment.</title>
        <authorList>
            <person name="Petit C."/>
            <person name="Fadhlaoui K."/>
        </authorList>
    </citation>
    <scope>NUCLEOTIDE SEQUENCE [LARGE SCALE GENOMIC DNA]</scope>
    <source>
        <strain evidence="1 2">IPX-CK</strain>
    </source>
</reference>